<dbReference type="EMBL" id="VTEH01000021">
    <property type="protein sequence ID" value="TYR73159.1"/>
    <property type="molecule type" value="Genomic_DNA"/>
</dbReference>
<dbReference type="Proteomes" id="UP000323317">
    <property type="component" value="Unassembled WGS sequence"/>
</dbReference>
<keyword evidence="1" id="KW-0472">Membrane</keyword>
<evidence type="ECO:0000256" key="1">
    <source>
        <dbReference type="SAM" id="Phobius"/>
    </source>
</evidence>
<keyword evidence="1" id="KW-0812">Transmembrane</keyword>
<proteinExistence type="predicted"/>
<reference evidence="2 3" key="1">
    <citation type="submission" date="2019-08" db="EMBL/GenBank/DDBJ databases">
        <title>Bacillus genomes from the desert of Cuatro Cienegas, Coahuila.</title>
        <authorList>
            <person name="Olmedo-Alvarez G."/>
        </authorList>
    </citation>
    <scope>NUCLEOTIDE SEQUENCE [LARGE SCALE GENOMIC DNA]</scope>
    <source>
        <strain evidence="2 3">CH40_1T</strain>
    </source>
</reference>
<feature type="transmembrane region" description="Helical" evidence="1">
    <location>
        <begin position="72"/>
        <end position="90"/>
    </location>
</feature>
<accession>A0A5D4K8H3</accession>
<feature type="transmembrane region" description="Helical" evidence="1">
    <location>
        <begin position="111"/>
        <end position="130"/>
    </location>
</feature>
<sequence length="187" mass="20738">MYKNQNTKTLTTIALLAALPIALMFVHAMLMMLIYTVYTLVLKPQKSIMIGVIIGTISFITTGKIFATANIIILPVFAIAIFLLKPYIFSIKDRMFNWSTLSYNGKTKLRLGIMIFLTQLIINSVNEIILAQLLNIPIFTGLIVAFIISLIPAIIIGITGIEISKAFAHAYSRFLKNSNAKPASLEL</sequence>
<gene>
    <name evidence="2" type="ORF">FZC79_19845</name>
</gene>
<organism evidence="2 3">
    <name type="scientific">Rossellomorea vietnamensis</name>
    <dbReference type="NCBI Taxonomy" id="218284"/>
    <lineage>
        <taxon>Bacteria</taxon>
        <taxon>Bacillati</taxon>
        <taxon>Bacillota</taxon>
        <taxon>Bacilli</taxon>
        <taxon>Bacillales</taxon>
        <taxon>Bacillaceae</taxon>
        <taxon>Rossellomorea</taxon>
    </lineage>
</organism>
<feature type="transmembrane region" description="Helical" evidence="1">
    <location>
        <begin position="136"/>
        <end position="158"/>
    </location>
</feature>
<dbReference type="RefSeq" id="WP_148948471.1">
    <property type="nucleotide sequence ID" value="NZ_JBNILZ010000003.1"/>
</dbReference>
<evidence type="ECO:0000313" key="3">
    <source>
        <dbReference type="Proteomes" id="UP000323317"/>
    </source>
</evidence>
<name>A0A5D4K8H3_9BACI</name>
<comment type="caution">
    <text evidence="2">The sequence shown here is derived from an EMBL/GenBank/DDBJ whole genome shotgun (WGS) entry which is preliminary data.</text>
</comment>
<feature type="transmembrane region" description="Helical" evidence="1">
    <location>
        <begin position="12"/>
        <end position="35"/>
    </location>
</feature>
<keyword evidence="1" id="KW-1133">Transmembrane helix</keyword>
<protein>
    <submittedName>
        <fullName evidence="2">Uncharacterized protein</fullName>
    </submittedName>
</protein>
<dbReference type="AlphaFoldDB" id="A0A5D4K8H3"/>
<evidence type="ECO:0000313" key="2">
    <source>
        <dbReference type="EMBL" id="TYR73159.1"/>
    </source>
</evidence>